<dbReference type="AlphaFoldDB" id="A0A6J7HR24"/>
<protein>
    <submittedName>
        <fullName evidence="2">Unannotated protein</fullName>
    </submittedName>
</protein>
<sequence length="446" mass="46922">MPAAVLVVVLALLVAWIVAPEPSHRYRLVFANASQVVGGGTVRIGGTQVGTIKSIDLNDRDQAEVEISVSGDFAPLRRGASAVVRAQGSAGIASRYIDLSPGAGDEPALEDGATIDVERTTSQVDLDQIFKTIDPKTRAGLQKTIGGFSQWYDGREAEGNASAKQLPKAVVAFRKFAADVNAESAQFERLVTTSAQAMSTLSGESARLTSLIQGAGRTVEALGSDTRSLTTALETTPGALRQGAGALRELRPATGDLRRLIDASDAPSRTLLPFLRELTPVANASVPVFRQLRQLVDTPGAGNDVLDGLRDLPPLERSTRVAFPSGIKALRTSTPMLGFSRPYAPDLMAWIRSFGQSAATYDANGHYFSAAPVFDAYDFQDDANGGTLTPKAPAERGRSAALSTGNLKRCPGSAMRLLPDRSNSFVDTGALGNADCVPAQTPGAGR</sequence>
<accession>A0A6J7HR24</accession>
<reference evidence="2" key="1">
    <citation type="submission" date="2020-05" db="EMBL/GenBank/DDBJ databases">
        <authorList>
            <person name="Chiriac C."/>
            <person name="Salcher M."/>
            <person name="Ghai R."/>
            <person name="Kavagutti S V."/>
        </authorList>
    </citation>
    <scope>NUCLEOTIDE SEQUENCE</scope>
</reference>
<dbReference type="InterPro" id="IPR052336">
    <property type="entry name" value="MlaD_Phospholipid_Transporter"/>
</dbReference>
<evidence type="ECO:0000313" key="2">
    <source>
        <dbReference type="EMBL" id="CAB4919733.1"/>
    </source>
</evidence>
<gene>
    <name evidence="2" type="ORF">UFOPK3564_01761</name>
</gene>
<dbReference type="EMBL" id="CAFBMK010000100">
    <property type="protein sequence ID" value="CAB4919733.1"/>
    <property type="molecule type" value="Genomic_DNA"/>
</dbReference>
<dbReference type="Pfam" id="PF02470">
    <property type="entry name" value="MlaD"/>
    <property type="match status" value="1"/>
</dbReference>
<organism evidence="2">
    <name type="scientific">freshwater metagenome</name>
    <dbReference type="NCBI Taxonomy" id="449393"/>
    <lineage>
        <taxon>unclassified sequences</taxon>
        <taxon>metagenomes</taxon>
        <taxon>ecological metagenomes</taxon>
    </lineage>
</organism>
<name>A0A6J7HR24_9ZZZZ</name>
<evidence type="ECO:0000259" key="1">
    <source>
        <dbReference type="Pfam" id="PF02470"/>
    </source>
</evidence>
<dbReference type="PANTHER" id="PTHR33371">
    <property type="entry name" value="INTERMEMBRANE PHOSPHOLIPID TRANSPORT SYSTEM BINDING PROTEIN MLAD-RELATED"/>
    <property type="match status" value="1"/>
</dbReference>
<dbReference type="PANTHER" id="PTHR33371:SF4">
    <property type="entry name" value="INTERMEMBRANE PHOSPHOLIPID TRANSPORT SYSTEM BINDING PROTEIN MLAD"/>
    <property type="match status" value="1"/>
</dbReference>
<proteinExistence type="predicted"/>
<dbReference type="InterPro" id="IPR003399">
    <property type="entry name" value="Mce/MlaD"/>
</dbReference>
<feature type="domain" description="Mce/MlaD" evidence="1">
    <location>
        <begin position="24"/>
        <end position="102"/>
    </location>
</feature>